<evidence type="ECO:0000256" key="1">
    <source>
        <dbReference type="SAM" id="SignalP"/>
    </source>
</evidence>
<keyword evidence="3" id="KW-1185">Reference proteome</keyword>
<evidence type="ECO:0000313" key="2">
    <source>
        <dbReference type="EMBL" id="MDY0872917.1"/>
    </source>
</evidence>
<name>A0ABU5E0U9_9PROT</name>
<organism evidence="2 3">
    <name type="scientific">Dongia rigui</name>
    <dbReference type="NCBI Taxonomy" id="940149"/>
    <lineage>
        <taxon>Bacteria</taxon>
        <taxon>Pseudomonadati</taxon>
        <taxon>Pseudomonadota</taxon>
        <taxon>Alphaproteobacteria</taxon>
        <taxon>Rhodospirillales</taxon>
        <taxon>Dongiaceae</taxon>
        <taxon>Dongia</taxon>
    </lineage>
</organism>
<evidence type="ECO:0008006" key="4">
    <source>
        <dbReference type="Google" id="ProtNLM"/>
    </source>
</evidence>
<evidence type="ECO:0000313" key="3">
    <source>
        <dbReference type="Proteomes" id="UP001271769"/>
    </source>
</evidence>
<accession>A0ABU5E0U9</accession>
<sequence>MTRRQLLKHLLSLALLPLGARRAAADDTPPIPFVAWVERFYRTQIAARALREGWATPENQQGAEPTASFPLPNYLTPELRALFEAAQGKPLPADTPEGPILDYVFGWGALPNREIKLLSVTEAPWWQSLITKHLALVTITINGNERDLTLKGQYDADTFNWRIADIDYGDGAGESLRERLERLAH</sequence>
<proteinExistence type="predicted"/>
<feature type="chain" id="PRO_5047495139" description="DUF3828 domain-containing protein" evidence="1">
    <location>
        <begin position="26"/>
        <end position="185"/>
    </location>
</feature>
<feature type="signal peptide" evidence="1">
    <location>
        <begin position="1"/>
        <end position="25"/>
    </location>
</feature>
<gene>
    <name evidence="2" type="ORF">SMD31_13325</name>
</gene>
<comment type="caution">
    <text evidence="2">The sequence shown here is derived from an EMBL/GenBank/DDBJ whole genome shotgun (WGS) entry which is preliminary data.</text>
</comment>
<keyword evidence="1" id="KW-0732">Signal</keyword>
<dbReference type="Proteomes" id="UP001271769">
    <property type="component" value="Unassembled WGS sequence"/>
</dbReference>
<protein>
    <recommendedName>
        <fullName evidence="4">DUF3828 domain-containing protein</fullName>
    </recommendedName>
</protein>
<reference evidence="2 3" key="1">
    <citation type="journal article" date="2013" name="Antonie Van Leeuwenhoek">
        <title>Dongia rigui sp. nov., isolated from freshwater of a large wetland in Korea.</title>
        <authorList>
            <person name="Baik K.S."/>
            <person name="Hwang Y.M."/>
            <person name="Choi J.S."/>
            <person name="Kwon J."/>
            <person name="Seong C.N."/>
        </authorList>
    </citation>
    <scope>NUCLEOTIDE SEQUENCE [LARGE SCALE GENOMIC DNA]</scope>
    <source>
        <strain evidence="2 3">04SU4-P</strain>
    </source>
</reference>
<dbReference type="RefSeq" id="WP_320501388.1">
    <property type="nucleotide sequence ID" value="NZ_JAXCLX010000002.1"/>
</dbReference>
<dbReference type="EMBL" id="JAXCLX010000002">
    <property type="protein sequence ID" value="MDY0872917.1"/>
    <property type="molecule type" value="Genomic_DNA"/>
</dbReference>